<protein>
    <recommendedName>
        <fullName evidence="1">Sld7 C-terminal domain-containing protein</fullName>
    </recommendedName>
</protein>
<keyword evidence="3" id="KW-1185">Reference proteome</keyword>
<dbReference type="AlphaFoldDB" id="A0A2P7YPS4"/>
<sequence length="254" mass="28315">MVSLILLSHGDKTLPGIEINHNGKLNLRGPLEHVNLVNSEKIPWFLVSLGPYPVYSTNDETAAYFKNLALDSMERPYIGLLSKSADGVYVVFFIHENSVRCFCIDFSALDRLALAARAFEASSEDDIFYLALPTRSDTTIFDRVLENKSSKRNQYVAPRNPSATPLSVAPLSGDQISAAVNKITLSGLRLRGLNPLGSKDRIAVRELYQMTRKLALFALRKYNYGFNGAVNQEVRLSDVQDVVERLLQAYADVE</sequence>
<proteinExistence type="predicted"/>
<dbReference type="RefSeq" id="XP_024713478.1">
    <property type="nucleotide sequence ID" value="XM_024858568.1"/>
</dbReference>
<dbReference type="GeneID" id="36566608"/>
<name>A0A2P7YPS4_9ASCO</name>
<dbReference type="Proteomes" id="UP000241107">
    <property type="component" value="Unassembled WGS sequence"/>
</dbReference>
<dbReference type="OrthoDB" id="4063051at2759"/>
<comment type="caution">
    <text evidence="2">The sequence shown here is derived from an EMBL/GenBank/DDBJ whole genome shotgun (WGS) entry which is preliminary data.</text>
</comment>
<organism evidence="2 3">
    <name type="scientific">Candidozyma pseudohaemuli</name>
    <dbReference type="NCBI Taxonomy" id="418784"/>
    <lineage>
        <taxon>Eukaryota</taxon>
        <taxon>Fungi</taxon>
        <taxon>Dikarya</taxon>
        <taxon>Ascomycota</taxon>
        <taxon>Saccharomycotina</taxon>
        <taxon>Pichiomycetes</taxon>
        <taxon>Metschnikowiaceae</taxon>
        <taxon>Candidozyma</taxon>
    </lineage>
</organism>
<accession>A0A2P7YPS4</accession>
<gene>
    <name evidence="2" type="ORF">C7M61_003219</name>
</gene>
<dbReference type="VEuPathDB" id="FungiDB:C7M61_003219"/>
<dbReference type="Pfam" id="PF18596">
    <property type="entry name" value="Sld7_C"/>
    <property type="match status" value="1"/>
</dbReference>
<dbReference type="InterPro" id="IPR041260">
    <property type="entry name" value="Sld7_C"/>
</dbReference>
<reference evidence="2 3" key="1">
    <citation type="submission" date="2018-03" db="EMBL/GenBank/DDBJ databases">
        <title>Candida pseudohaemulonii genome assembly and annotation.</title>
        <authorList>
            <person name="Munoz J.F."/>
            <person name="Gade L.G."/>
            <person name="Chow N.A."/>
            <person name="Litvintseva A.P."/>
            <person name="Loparev V.N."/>
            <person name="Cuomo C.A."/>
        </authorList>
    </citation>
    <scope>NUCLEOTIDE SEQUENCE [LARGE SCALE GENOMIC DNA]</scope>
    <source>
        <strain evidence="2 3">B12108</strain>
    </source>
</reference>
<feature type="domain" description="Sld7 C-terminal" evidence="1">
    <location>
        <begin position="174"/>
        <end position="250"/>
    </location>
</feature>
<dbReference type="EMBL" id="PYFQ01000007">
    <property type="protein sequence ID" value="PSK37968.1"/>
    <property type="molecule type" value="Genomic_DNA"/>
</dbReference>
<evidence type="ECO:0000259" key="1">
    <source>
        <dbReference type="Pfam" id="PF18596"/>
    </source>
</evidence>
<evidence type="ECO:0000313" key="3">
    <source>
        <dbReference type="Proteomes" id="UP000241107"/>
    </source>
</evidence>
<evidence type="ECO:0000313" key="2">
    <source>
        <dbReference type="EMBL" id="PSK37968.1"/>
    </source>
</evidence>
<dbReference type="STRING" id="418784.A0A2P7YPS4"/>